<proteinExistence type="predicted"/>
<keyword evidence="6" id="KW-1185">Reference proteome</keyword>
<evidence type="ECO:0000313" key="6">
    <source>
        <dbReference type="Proteomes" id="UP001651880"/>
    </source>
</evidence>
<dbReference type="PROSITE" id="PS51379">
    <property type="entry name" value="4FE4S_FER_2"/>
    <property type="match status" value="2"/>
</dbReference>
<keyword evidence="3" id="KW-0411">Iron-sulfur</keyword>
<protein>
    <submittedName>
        <fullName evidence="5">4Fe-4S binding protein</fullName>
    </submittedName>
</protein>
<dbReference type="Proteomes" id="UP001651880">
    <property type="component" value="Unassembled WGS sequence"/>
</dbReference>
<reference evidence="5 6" key="1">
    <citation type="submission" date="2021-10" db="EMBL/GenBank/DDBJ databases">
        <title>Lutispora strain m25 sp. nov., a thermophilic, non-spore-forming bacterium isolated from a lab-scale methanogenic bioreactor digesting anaerobic sludge.</title>
        <authorList>
            <person name="El Houari A."/>
            <person name="Mcdonald J."/>
        </authorList>
    </citation>
    <scope>NUCLEOTIDE SEQUENCE [LARGE SCALE GENOMIC DNA]</scope>
    <source>
        <strain evidence="6">m25</strain>
    </source>
</reference>
<dbReference type="Pfam" id="PF00037">
    <property type="entry name" value="Fer4"/>
    <property type="match status" value="1"/>
</dbReference>
<evidence type="ECO:0000256" key="3">
    <source>
        <dbReference type="ARBA" id="ARBA00023014"/>
    </source>
</evidence>
<sequence>MIQVNVEKCMGCKACEKNCPMDAIKIIDKKAKVSKECVNCKTCIKVCKFDALSEVKAQEEIVVCTNCGVKCEIPNGLFGACKRFVNDNGSLVRSRPLQIPEKTPVDKEKIAISKPLITAVGAGASYPDYHPAPYIVQENIDDYDVVTVVTEAPVSYSSMMVKIDTNFYIGDEGALVRRDGKVMGIVTTEQYGSHIIIIGGVNRVKGPDGMLVVKTMTQLGNKEKVILKIDNGAVLELEVGKAPIINGVKDEKMRVGCGGACCGLFAKHLGQLIDEAIILDHHITGLFTKHPAGAEQLPYSGVTPVGRLATPGRYFFEHGDGWGGTNIKEPIEAIKSIDMNYAKPGMKILVAETTWRKVALFSVNEEGKPVQIPLTKELEEFRKLAADNCEDSRVSAMYYAGVGGSARAGVTVDPIKLTQAVHKGDAVLTIAGAPAYVMPGGGITFLADVEKMVEKPFNYTASPAVVAPIEYTIVKDKYGDIGGHIKAVRKMDEVIKEDRYQIIRLEKSK</sequence>
<comment type="caution">
    <text evidence="5">The sequence shown here is derived from an EMBL/GenBank/DDBJ whole genome shotgun (WGS) entry which is preliminary data.</text>
</comment>
<dbReference type="InterPro" id="IPR017896">
    <property type="entry name" value="4Fe4S_Fe-S-bd"/>
</dbReference>
<evidence type="ECO:0000259" key="4">
    <source>
        <dbReference type="PROSITE" id="PS51379"/>
    </source>
</evidence>
<dbReference type="SUPFAM" id="SSF54862">
    <property type="entry name" value="4Fe-4S ferredoxins"/>
    <property type="match status" value="1"/>
</dbReference>
<evidence type="ECO:0000313" key="5">
    <source>
        <dbReference type="EMBL" id="MCQ1529616.1"/>
    </source>
</evidence>
<accession>A0ABT1NEN8</accession>
<name>A0ABT1NEN8_9FIRM</name>
<feature type="domain" description="4Fe-4S ferredoxin-type" evidence="4">
    <location>
        <begin position="30"/>
        <end position="57"/>
    </location>
</feature>
<dbReference type="EMBL" id="JAJEKE010000006">
    <property type="protein sequence ID" value="MCQ1529616.1"/>
    <property type="molecule type" value="Genomic_DNA"/>
</dbReference>
<keyword evidence="2" id="KW-0408">Iron</keyword>
<gene>
    <name evidence="5" type="ORF">LJD61_08625</name>
</gene>
<dbReference type="PROSITE" id="PS00198">
    <property type="entry name" value="4FE4S_FER_1"/>
    <property type="match status" value="1"/>
</dbReference>
<dbReference type="InterPro" id="IPR017900">
    <property type="entry name" value="4Fe4S_Fe_S_CS"/>
</dbReference>
<dbReference type="Gene3D" id="3.30.70.20">
    <property type="match status" value="1"/>
</dbReference>
<organism evidence="5 6">
    <name type="scientific">Lutispora saccharofermentans</name>
    <dbReference type="NCBI Taxonomy" id="3024236"/>
    <lineage>
        <taxon>Bacteria</taxon>
        <taxon>Bacillati</taxon>
        <taxon>Bacillota</taxon>
        <taxon>Clostridia</taxon>
        <taxon>Lutisporales</taxon>
        <taxon>Lutisporaceae</taxon>
        <taxon>Lutispora</taxon>
    </lineage>
</organism>
<keyword evidence="1" id="KW-0479">Metal-binding</keyword>
<evidence type="ECO:0000256" key="2">
    <source>
        <dbReference type="ARBA" id="ARBA00023004"/>
    </source>
</evidence>
<feature type="domain" description="4Fe-4S ferredoxin-type" evidence="4">
    <location>
        <begin position="1"/>
        <end position="29"/>
    </location>
</feature>
<dbReference type="RefSeq" id="WP_255227130.1">
    <property type="nucleotide sequence ID" value="NZ_JAJEKE010000006.1"/>
</dbReference>
<evidence type="ECO:0000256" key="1">
    <source>
        <dbReference type="ARBA" id="ARBA00022723"/>
    </source>
</evidence>